<evidence type="ECO:0008006" key="3">
    <source>
        <dbReference type="Google" id="ProtNLM"/>
    </source>
</evidence>
<comment type="caution">
    <text evidence="1">The sequence shown here is derived from an EMBL/GenBank/DDBJ whole genome shotgun (WGS) entry which is preliminary data.</text>
</comment>
<dbReference type="EMBL" id="QDDL01000004">
    <property type="protein sequence ID" value="PVZ68859.1"/>
    <property type="molecule type" value="Genomic_DNA"/>
</dbReference>
<name>A0A2V1H0N5_9GAMM</name>
<dbReference type="OrthoDB" id="6198833at2"/>
<proteinExistence type="predicted"/>
<sequence>MLPGDILLVTGEGKLSKSLVAGQKVIYSKAVSSHVELSLGDGVFIHSTGDSGVHLTLLLDEDKSCNDNWRVIRHKSITGLGPEIEKLQKAAMYYYAQDYNKVFLGAGTDYSSFCSELVAKAYSRAEIEIIGCKAPSKVTPAHFDKEADALVDWIDVTEEYKQLLLDMNKNEFPYRLALETLSAVMDRRKVNEQFREKMISKLESGSSENKVTAEKFKELLAGRELKFWHEKKS</sequence>
<dbReference type="RefSeq" id="WP_116687244.1">
    <property type="nucleotide sequence ID" value="NZ_CAWNYD010000004.1"/>
</dbReference>
<reference evidence="1 2" key="1">
    <citation type="submission" date="2018-04" db="EMBL/GenBank/DDBJ databases">
        <title>Thalassorhabdus spongiae gen. nov., sp. nov., isolated from a marine sponge in South-West Iceland.</title>
        <authorList>
            <person name="Knobloch S."/>
            <person name="Daussin A."/>
            <person name="Johannsson R."/>
            <person name="Marteinsson V.T."/>
        </authorList>
    </citation>
    <scope>NUCLEOTIDE SEQUENCE [LARGE SCALE GENOMIC DNA]</scope>
    <source>
        <strain evidence="1 2">Hp12</strain>
    </source>
</reference>
<organism evidence="1 2">
    <name type="scientific">Pelagibaculum spongiae</name>
    <dbReference type="NCBI Taxonomy" id="2080658"/>
    <lineage>
        <taxon>Bacteria</taxon>
        <taxon>Pseudomonadati</taxon>
        <taxon>Pseudomonadota</taxon>
        <taxon>Gammaproteobacteria</taxon>
        <taxon>Oceanospirillales</taxon>
        <taxon>Pelagibaculum</taxon>
    </lineage>
</organism>
<keyword evidence="2" id="KW-1185">Reference proteome</keyword>
<dbReference type="AlphaFoldDB" id="A0A2V1H0N5"/>
<dbReference type="SUPFAM" id="SSF54001">
    <property type="entry name" value="Cysteine proteinases"/>
    <property type="match status" value="1"/>
</dbReference>
<accession>A0A2V1H0N5</accession>
<dbReference type="Proteomes" id="UP000244906">
    <property type="component" value="Unassembled WGS sequence"/>
</dbReference>
<evidence type="ECO:0000313" key="2">
    <source>
        <dbReference type="Proteomes" id="UP000244906"/>
    </source>
</evidence>
<evidence type="ECO:0000313" key="1">
    <source>
        <dbReference type="EMBL" id="PVZ68859.1"/>
    </source>
</evidence>
<dbReference type="Gene3D" id="3.90.1720.10">
    <property type="entry name" value="endopeptidase domain like (from Nostoc punctiforme)"/>
    <property type="match status" value="1"/>
</dbReference>
<gene>
    <name evidence="1" type="ORF">DC094_11435</name>
</gene>
<dbReference type="InterPro" id="IPR038765">
    <property type="entry name" value="Papain-like_cys_pep_sf"/>
</dbReference>
<protein>
    <recommendedName>
        <fullName evidence="3">Permuted papain-like amidase YaeF/Yiix C92 family enzyme</fullName>
    </recommendedName>
</protein>